<dbReference type="AlphaFoldDB" id="A0A0D0CWM0"/>
<reference evidence="2" key="2">
    <citation type="submission" date="2015-01" db="EMBL/GenBank/DDBJ databases">
        <title>Evolutionary Origins and Diversification of the Mycorrhizal Mutualists.</title>
        <authorList>
            <consortium name="DOE Joint Genome Institute"/>
            <consortium name="Mycorrhizal Genomics Consortium"/>
            <person name="Kohler A."/>
            <person name="Kuo A."/>
            <person name="Nagy L.G."/>
            <person name="Floudas D."/>
            <person name="Copeland A."/>
            <person name="Barry K.W."/>
            <person name="Cichocki N."/>
            <person name="Veneault-Fourrey C."/>
            <person name="LaButti K."/>
            <person name="Lindquist E.A."/>
            <person name="Lipzen A."/>
            <person name="Lundell T."/>
            <person name="Morin E."/>
            <person name="Murat C."/>
            <person name="Riley R."/>
            <person name="Ohm R."/>
            <person name="Sun H."/>
            <person name="Tunlid A."/>
            <person name="Henrissat B."/>
            <person name="Grigoriev I.V."/>
            <person name="Hibbett D.S."/>
            <person name="Martin F."/>
        </authorList>
    </citation>
    <scope>NUCLEOTIDE SEQUENCE [LARGE SCALE GENOMIC DNA]</scope>
    <source>
        <strain evidence="2">Ve08.2h10</strain>
    </source>
</reference>
<keyword evidence="2" id="KW-1185">Reference proteome</keyword>
<gene>
    <name evidence="1" type="ORF">PAXRUDRAFT_833858</name>
</gene>
<protein>
    <submittedName>
        <fullName evidence="1">Uncharacterized protein</fullName>
    </submittedName>
</protein>
<reference evidence="1 2" key="1">
    <citation type="submission" date="2014-04" db="EMBL/GenBank/DDBJ databases">
        <authorList>
            <consortium name="DOE Joint Genome Institute"/>
            <person name="Kuo A."/>
            <person name="Kohler A."/>
            <person name="Jargeat P."/>
            <person name="Nagy L.G."/>
            <person name="Floudas D."/>
            <person name="Copeland A."/>
            <person name="Barry K.W."/>
            <person name="Cichocki N."/>
            <person name="Veneault-Fourrey C."/>
            <person name="LaButti K."/>
            <person name="Lindquist E.A."/>
            <person name="Lipzen A."/>
            <person name="Lundell T."/>
            <person name="Morin E."/>
            <person name="Murat C."/>
            <person name="Sun H."/>
            <person name="Tunlid A."/>
            <person name="Henrissat B."/>
            <person name="Grigoriev I.V."/>
            <person name="Hibbett D.S."/>
            <person name="Martin F."/>
            <person name="Nordberg H.P."/>
            <person name="Cantor M.N."/>
            <person name="Hua S.X."/>
        </authorList>
    </citation>
    <scope>NUCLEOTIDE SEQUENCE [LARGE SCALE GENOMIC DNA]</scope>
    <source>
        <strain evidence="1 2">Ve08.2h10</strain>
    </source>
</reference>
<dbReference type="Proteomes" id="UP000054538">
    <property type="component" value="Unassembled WGS sequence"/>
</dbReference>
<organism evidence="1 2">
    <name type="scientific">Paxillus rubicundulus Ve08.2h10</name>
    <dbReference type="NCBI Taxonomy" id="930991"/>
    <lineage>
        <taxon>Eukaryota</taxon>
        <taxon>Fungi</taxon>
        <taxon>Dikarya</taxon>
        <taxon>Basidiomycota</taxon>
        <taxon>Agaricomycotina</taxon>
        <taxon>Agaricomycetes</taxon>
        <taxon>Agaricomycetidae</taxon>
        <taxon>Boletales</taxon>
        <taxon>Paxilineae</taxon>
        <taxon>Paxillaceae</taxon>
        <taxon>Paxillus</taxon>
    </lineage>
</organism>
<evidence type="ECO:0000313" key="1">
    <source>
        <dbReference type="EMBL" id="KIK79928.1"/>
    </source>
</evidence>
<dbReference type="EMBL" id="KN826147">
    <property type="protein sequence ID" value="KIK79928.1"/>
    <property type="molecule type" value="Genomic_DNA"/>
</dbReference>
<sequence>MLLVRGTGFESPDHSLRRTLDTASRDGLSRRWRFGVSSIAVVCRANGTRAL</sequence>
<accession>A0A0D0CWM0</accession>
<proteinExistence type="predicted"/>
<name>A0A0D0CWM0_9AGAM</name>
<evidence type="ECO:0000313" key="2">
    <source>
        <dbReference type="Proteomes" id="UP000054538"/>
    </source>
</evidence>
<dbReference type="InParanoid" id="A0A0D0CWM0"/>
<dbReference type="HOGENOM" id="CLU_3107037_0_0_1"/>